<protein>
    <recommendedName>
        <fullName evidence="1">UVR domain-containing protein</fullName>
    </recommendedName>
</protein>
<dbReference type="PIRSF" id="PIRSF015034">
    <property type="entry name" value="YacH"/>
    <property type="match status" value="1"/>
</dbReference>
<keyword evidence="3" id="KW-1185">Reference proteome</keyword>
<dbReference type="PANTHER" id="PTHR38430:SF1">
    <property type="entry name" value="PROTEIN-ARGININE KINASE ACTIVATOR PROTEIN"/>
    <property type="match status" value="1"/>
</dbReference>
<dbReference type="Pfam" id="PF02151">
    <property type="entry name" value="UVR"/>
    <property type="match status" value="1"/>
</dbReference>
<gene>
    <name evidence="2" type="ORF">J416_13871</name>
</gene>
<name>N4WMZ2_9BACI</name>
<evidence type="ECO:0000313" key="3">
    <source>
        <dbReference type="Proteomes" id="UP000012283"/>
    </source>
</evidence>
<accession>N4WMZ2</accession>
<dbReference type="GO" id="GO:1990170">
    <property type="term" value="P:stress response to cadmium ion"/>
    <property type="evidence" value="ECO:0007669"/>
    <property type="project" value="TreeGrafter"/>
</dbReference>
<dbReference type="GO" id="GO:0005507">
    <property type="term" value="F:copper ion binding"/>
    <property type="evidence" value="ECO:0007669"/>
    <property type="project" value="TreeGrafter"/>
</dbReference>
<dbReference type="GO" id="GO:0046870">
    <property type="term" value="F:cadmium ion binding"/>
    <property type="evidence" value="ECO:0007669"/>
    <property type="project" value="TreeGrafter"/>
</dbReference>
<sequence>MICQDCHQNSATVHLTQVINGHKTEIHVCESCAKEKGYVSEEEEPYSLHNLLSGLFHFDTSAMEKNSSNQTKLNKELTCSKCGLTYKEFTQVGKFGCASCYQTFGDNLNPIFRRVHSGNTTHEGKVPRRIGSDIYQRKKLTDLKRTLQQLITDEAFEEAAKVRDEIKSLERDLNQDGEGEA</sequence>
<dbReference type="PANTHER" id="PTHR38430">
    <property type="entry name" value="PROTEIN-ARGININE KINASE ACTIVATOR PROTEIN"/>
    <property type="match status" value="1"/>
</dbReference>
<dbReference type="RefSeq" id="WP_003473458.1">
    <property type="nucleotide sequence ID" value="NZ_APML01000071.1"/>
</dbReference>
<dbReference type="InterPro" id="IPR036876">
    <property type="entry name" value="UVR_dom_sf"/>
</dbReference>
<dbReference type="eggNOG" id="COG3880">
    <property type="taxonomic scope" value="Bacteria"/>
</dbReference>
<reference evidence="2 3" key="1">
    <citation type="submission" date="2013-03" db="EMBL/GenBank/DDBJ databases">
        <title>Draft genome sequence of Gracibacillus halophilus YIM-C55.5, a moderately halophilic and thermophilic organism from the Xiaochaidamu salt lake.</title>
        <authorList>
            <person name="Sugumar T."/>
            <person name="Polireddy D.R."/>
            <person name="Antony A."/>
            <person name="Madhava Y.R."/>
            <person name="Sivakumar N."/>
        </authorList>
    </citation>
    <scope>NUCLEOTIDE SEQUENCE [LARGE SCALE GENOMIC DNA]</scope>
    <source>
        <strain evidence="2 3">YIM-C55.5</strain>
    </source>
</reference>
<organism evidence="2 3">
    <name type="scientific">Gracilibacillus halophilus YIM-C55.5</name>
    <dbReference type="NCBI Taxonomy" id="1308866"/>
    <lineage>
        <taxon>Bacteria</taxon>
        <taxon>Bacillati</taxon>
        <taxon>Bacillota</taxon>
        <taxon>Bacilli</taxon>
        <taxon>Bacillales</taxon>
        <taxon>Bacillaceae</taxon>
        <taxon>Gracilibacillus</taxon>
    </lineage>
</organism>
<dbReference type="PROSITE" id="PS50151">
    <property type="entry name" value="UVR"/>
    <property type="match status" value="1"/>
</dbReference>
<dbReference type="Proteomes" id="UP000012283">
    <property type="component" value="Unassembled WGS sequence"/>
</dbReference>
<dbReference type="SUPFAM" id="SSF46600">
    <property type="entry name" value="C-terminal UvrC-binding domain of UvrB"/>
    <property type="match status" value="1"/>
</dbReference>
<dbReference type="STRING" id="1308866.J416_13871"/>
<evidence type="ECO:0000259" key="1">
    <source>
        <dbReference type="PROSITE" id="PS50151"/>
    </source>
</evidence>
<proteinExistence type="predicted"/>
<dbReference type="PATRIC" id="fig|1308866.3.peg.2798"/>
<feature type="domain" description="UVR" evidence="1">
    <location>
        <begin position="137"/>
        <end position="172"/>
    </location>
</feature>
<dbReference type="GO" id="GO:0008270">
    <property type="term" value="F:zinc ion binding"/>
    <property type="evidence" value="ECO:0007669"/>
    <property type="project" value="TreeGrafter"/>
</dbReference>
<dbReference type="InterPro" id="IPR001943">
    <property type="entry name" value="UVR_dom"/>
</dbReference>
<evidence type="ECO:0000313" key="2">
    <source>
        <dbReference type="EMBL" id="ENH95885.1"/>
    </source>
</evidence>
<dbReference type="GO" id="GO:0050897">
    <property type="term" value="F:cobalt ion binding"/>
    <property type="evidence" value="ECO:0007669"/>
    <property type="project" value="TreeGrafter"/>
</dbReference>
<comment type="caution">
    <text evidence="2">The sequence shown here is derived from an EMBL/GenBank/DDBJ whole genome shotgun (WGS) entry which is preliminary data.</text>
</comment>
<dbReference type="OrthoDB" id="9788704at2"/>
<dbReference type="InterPro" id="IPR025542">
    <property type="entry name" value="YacH"/>
</dbReference>
<dbReference type="EMBL" id="APML01000071">
    <property type="protein sequence ID" value="ENH95885.1"/>
    <property type="molecule type" value="Genomic_DNA"/>
</dbReference>
<dbReference type="GO" id="GO:1990169">
    <property type="term" value="P:stress response to copper ion"/>
    <property type="evidence" value="ECO:0007669"/>
    <property type="project" value="TreeGrafter"/>
</dbReference>
<dbReference type="AlphaFoldDB" id="N4WMZ2"/>